<keyword evidence="3" id="KW-1185">Reference proteome</keyword>
<accession>A0A0L0H5I8</accession>
<feature type="region of interest" description="Disordered" evidence="1">
    <location>
        <begin position="575"/>
        <end position="602"/>
    </location>
</feature>
<feature type="region of interest" description="Disordered" evidence="1">
    <location>
        <begin position="463"/>
        <end position="498"/>
    </location>
</feature>
<dbReference type="GeneID" id="27691165"/>
<dbReference type="EMBL" id="KQ257467">
    <property type="protein sequence ID" value="KNC96775.1"/>
    <property type="molecule type" value="Genomic_DNA"/>
</dbReference>
<dbReference type="AlphaFoldDB" id="A0A0L0H5I8"/>
<feature type="compositionally biased region" description="Basic residues" evidence="1">
    <location>
        <begin position="463"/>
        <end position="473"/>
    </location>
</feature>
<dbReference type="Proteomes" id="UP000053201">
    <property type="component" value="Unassembled WGS sequence"/>
</dbReference>
<dbReference type="RefSeq" id="XP_016604815.1">
    <property type="nucleotide sequence ID" value="XM_016756134.1"/>
</dbReference>
<feature type="region of interest" description="Disordered" evidence="1">
    <location>
        <begin position="1"/>
        <end position="24"/>
    </location>
</feature>
<sequence length="698" mass="77798">MPNSNSKFHLLKQSATSRWDASNAPKPLHEIERAMSWLDVNYSPKGGDRSSRANSEIDVDDPLVHSPTSQQSECTLKSLRMDDSPGSAVGKDVVEFLAESEPQEINVRRVRSDESPPHVRKHSHVTPSLGKSHSPRETVPTSNIASKDITETSPSASSGSRTVHIYPRKATLLKSSQCKRRMFLEEEVLCTQCSVNIARAHIFGREHQLAATYASDVVCLPCAAKRGAAPDEPALKNRRKRVWRNPRERVIHCEVCKNDIGVGGMRLVGDEIGVPVTKTTVNGSEHTVSVRGQWIEPAFGTEYICPACTAKYAFCTECGGGNKHRTGKWRPIQLFASSRKTCLLPHIRLGNGPFEFDIWRVPDELLDQHPKSTVDSILKNVKGLYVEGKLVVLATPRYMEQVEDIGSWEKLMKRSQLWEEVCERIVGRTEWPSSTPSATPPAAETEQGHVRRYLACAYIAASKPRRHKTKRPSRANSADGSTEGSSPHENPSTTPPLENDRTMVAFILGEWNTHHGTLLWSYASSNDLNPTGITMRTFALIMDRVEREHLQEVRTSHPTHLEHIIMGQRKGRERLKDTHPYTNTTTHVEEEGSNDTRGPGGREALEKRFGVMKAEEYLQVLQGELVRHSMQFDPTDSSLPPPPRLPSPDCLTLTMIPPHLRHNYHCLVARFGPFKKEYESALIKLGGAGGAHKLGAVG</sequence>
<proteinExistence type="predicted"/>
<feature type="compositionally biased region" description="Polar residues" evidence="1">
    <location>
        <begin position="1"/>
        <end position="20"/>
    </location>
</feature>
<evidence type="ECO:0000313" key="2">
    <source>
        <dbReference type="EMBL" id="KNC96775.1"/>
    </source>
</evidence>
<feature type="region of interest" description="Disordered" evidence="1">
    <location>
        <begin position="42"/>
        <end position="87"/>
    </location>
</feature>
<evidence type="ECO:0000313" key="3">
    <source>
        <dbReference type="Proteomes" id="UP000053201"/>
    </source>
</evidence>
<organism evidence="2 3">
    <name type="scientific">Spizellomyces punctatus (strain DAOM BR117)</name>
    <dbReference type="NCBI Taxonomy" id="645134"/>
    <lineage>
        <taxon>Eukaryota</taxon>
        <taxon>Fungi</taxon>
        <taxon>Fungi incertae sedis</taxon>
        <taxon>Chytridiomycota</taxon>
        <taxon>Chytridiomycota incertae sedis</taxon>
        <taxon>Chytridiomycetes</taxon>
        <taxon>Spizellomycetales</taxon>
        <taxon>Spizellomycetaceae</taxon>
        <taxon>Spizellomyces</taxon>
    </lineage>
</organism>
<dbReference type="STRING" id="645134.A0A0L0H5I8"/>
<dbReference type="OrthoDB" id="2129662at2759"/>
<feature type="compositionally biased region" description="Basic and acidic residues" evidence="1">
    <location>
        <begin position="106"/>
        <end position="117"/>
    </location>
</feature>
<reference evidence="2 3" key="1">
    <citation type="submission" date="2009-08" db="EMBL/GenBank/DDBJ databases">
        <title>The Genome Sequence of Spizellomyces punctatus strain DAOM BR117.</title>
        <authorList>
            <consortium name="The Broad Institute Genome Sequencing Platform"/>
            <person name="Russ C."/>
            <person name="Cuomo C."/>
            <person name="Shea T."/>
            <person name="Young S.K."/>
            <person name="Zeng Q."/>
            <person name="Koehrsen M."/>
            <person name="Haas B."/>
            <person name="Borodovsky M."/>
            <person name="Guigo R."/>
            <person name="Alvarado L."/>
            <person name="Berlin A."/>
            <person name="Bochicchio J."/>
            <person name="Borenstein D."/>
            <person name="Chapman S."/>
            <person name="Chen Z."/>
            <person name="Engels R."/>
            <person name="Freedman E."/>
            <person name="Gellesch M."/>
            <person name="Goldberg J."/>
            <person name="Griggs A."/>
            <person name="Gujja S."/>
            <person name="Heiman D."/>
            <person name="Hepburn T."/>
            <person name="Howarth C."/>
            <person name="Jen D."/>
            <person name="Larson L."/>
            <person name="Lewis B."/>
            <person name="Mehta T."/>
            <person name="Park D."/>
            <person name="Pearson M."/>
            <person name="Roberts A."/>
            <person name="Saif S."/>
            <person name="Shenoy N."/>
            <person name="Sisk P."/>
            <person name="Stolte C."/>
            <person name="Sykes S."/>
            <person name="Thomson T."/>
            <person name="Walk T."/>
            <person name="White J."/>
            <person name="Yandava C."/>
            <person name="Burger G."/>
            <person name="Gray M.W."/>
            <person name="Holland P.W.H."/>
            <person name="King N."/>
            <person name="Lang F.B.F."/>
            <person name="Roger A.J."/>
            <person name="Ruiz-Trillo I."/>
            <person name="Lander E."/>
            <person name="Nusbaum C."/>
        </authorList>
    </citation>
    <scope>NUCLEOTIDE SEQUENCE [LARGE SCALE GENOMIC DNA]</scope>
    <source>
        <strain evidence="2 3">DAOM BR117</strain>
    </source>
</reference>
<gene>
    <name evidence="2" type="ORF">SPPG_07982</name>
</gene>
<feature type="compositionally biased region" description="Polar residues" evidence="1">
    <location>
        <begin position="474"/>
        <end position="496"/>
    </location>
</feature>
<dbReference type="VEuPathDB" id="FungiDB:SPPG_07982"/>
<name>A0A0L0H5I8_SPIPD</name>
<dbReference type="eggNOG" id="ENOG502RY1H">
    <property type="taxonomic scope" value="Eukaryota"/>
</dbReference>
<evidence type="ECO:0000256" key="1">
    <source>
        <dbReference type="SAM" id="MobiDB-lite"/>
    </source>
</evidence>
<protein>
    <submittedName>
        <fullName evidence="2">Uncharacterized protein</fullName>
    </submittedName>
</protein>
<feature type="region of interest" description="Disordered" evidence="1">
    <location>
        <begin position="105"/>
        <end position="162"/>
    </location>
</feature>
<feature type="compositionally biased region" description="Polar residues" evidence="1">
    <location>
        <begin position="66"/>
        <end position="75"/>
    </location>
</feature>
<feature type="compositionally biased region" description="Polar residues" evidence="1">
    <location>
        <begin position="139"/>
        <end position="161"/>
    </location>
</feature>
<dbReference type="InParanoid" id="A0A0L0H5I8"/>